<dbReference type="InterPro" id="IPR012675">
    <property type="entry name" value="Beta-grasp_dom_sf"/>
</dbReference>
<keyword evidence="1" id="KW-0285">Flavoprotein</keyword>
<evidence type="ECO:0000256" key="6">
    <source>
        <dbReference type="ARBA" id="ARBA00023014"/>
    </source>
</evidence>
<dbReference type="PROSITE" id="PS51085">
    <property type="entry name" value="2FE2S_FER_2"/>
    <property type="match status" value="1"/>
</dbReference>
<organism evidence="9 10">
    <name type="scientific">Achromobacter agilis</name>
    <dbReference type="NCBI Taxonomy" id="1353888"/>
    <lineage>
        <taxon>Bacteria</taxon>
        <taxon>Pseudomonadati</taxon>
        <taxon>Pseudomonadota</taxon>
        <taxon>Betaproteobacteria</taxon>
        <taxon>Burkholderiales</taxon>
        <taxon>Alcaligenaceae</taxon>
        <taxon>Achromobacter</taxon>
    </lineage>
</organism>
<evidence type="ECO:0000313" key="10">
    <source>
        <dbReference type="Proteomes" id="UP000289184"/>
    </source>
</evidence>
<dbReference type="Gene3D" id="3.10.20.30">
    <property type="match status" value="1"/>
</dbReference>
<evidence type="ECO:0000256" key="5">
    <source>
        <dbReference type="ARBA" id="ARBA00023004"/>
    </source>
</evidence>
<dbReference type="GO" id="GO:0051537">
    <property type="term" value="F:2 iron, 2 sulfur cluster binding"/>
    <property type="evidence" value="ECO:0007669"/>
    <property type="project" value="UniProtKB-KW"/>
</dbReference>
<dbReference type="PANTHER" id="PTHR47354">
    <property type="entry name" value="NADH OXIDOREDUCTASE HCR"/>
    <property type="match status" value="1"/>
</dbReference>
<dbReference type="Gene3D" id="3.40.50.80">
    <property type="entry name" value="Nucleotide-binding domain of ferredoxin-NADP reductase (FNR) module"/>
    <property type="match status" value="1"/>
</dbReference>
<dbReference type="InterPro" id="IPR017927">
    <property type="entry name" value="FAD-bd_FR_type"/>
</dbReference>
<dbReference type="PROSITE" id="PS51384">
    <property type="entry name" value="FAD_FR"/>
    <property type="match status" value="1"/>
</dbReference>
<keyword evidence="5" id="KW-0408">Iron</keyword>
<keyword evidence="3" id="KW-0479">Metal-binding</keyword>
<dbReference type="InterPro" id="IPR036010">
    <property type="entry name" value="2Fe-2S_ferredoxin-like_sf"/>
</dbReference>
<dbReference type="SUPFAM" id="SSF52343">
    <property type="entry name" value="Ferredoxin reductase-like, C-terminal NADP-linked domain"/>
    <property type="match status" value="1"/>
</dbReference>
<evidence type="ECO:0000256" key="4">
    <source>
        <dbReference type="ARBA" id="ARBA00023002"/>
    </source>
</evidence>
<proteinExistence type="predicted"/>
<dbReference type="CDD" id="cd06185">
    <property type="entry name" value="PDR_like"/>
    <property type="match status" value="1"/>
</dbReference>
<evidence type="ECO:0000313" key="9">
    <source>
        <dbReference type="EMBL" id="SSW64432.1"/>
    </source>
</evidence>
<dbReference type="EC" id="1.-.-.-" evidence="9"/>
<feature type="domain" description="FAD-binding FR-type" evidence="8">
    <location>
        <begin position="4"/>
        <end position="106"/>
    </location>
</feature>
<feature type="domain" description="2Fe-2S ferredoxin-type" evidence="7">
    <location>
        <begin position="231"/>
        <end position="316"/>
    </location>
</feature>
<dbReference type="GO" id="GO:0051213">
    <property type="term" value="F:dioxygenase activity"/>
    <property type="evidence" value="ECO:0007669"/>
    <property type="project" value="UniProtKB-KW"/>
</dbReference>
<dbReference type="SUPFAM" id="SSF63380">
    <property type="entry name" value="Riboflavin synthase domain-like"/>
    <property type="match status" value="1"/>
</dbReference>
<dbReference type="InterPro" id="IPR039261">
    <property type="entry name" value="FNR_nucleotide-bd"/>
</dbReference>
<dbReference type="CDD" id="cd00207">
    <property type="entry name" value="fer2"/>
    <property type="match status" value="1"/>
</dbReference>
<dbReference type="InterPro" id="IPR050415">
    <property type="entry name" value="MRET"/>
</dbReference>
<dbReference type="Pfam" id="PF00111">
    <property type="entry name" value="Fer2"/>
    <property type="match status" value="1"/>
</dbReference>
<keyword evidence="2" id="KW-0001">2Fe-2S</keyword>
<dbReference type="OrthoDB" id="544091at2"/>
<dbReference type="InterPro" id="IPR001041">
    <property type="entry name" value="2Fe-2S_ferredoxin-type"/>
</dbReference>
<dbReference type="RefSeq" id="WP_129526791.1">
    <property type="nucleotide sequence ID" value="NZ_UFQB01000005.1"/>
</dbReference>
<keyword evidence="10" id="KW-1185">Reference proteome</keyword>
<protein>
    <submittedName>
        <fullName evidence="9">Phenoxybenzoate dioxygenase subunit beta</fullName>
        <ecNumber evidence="9">1.-.-.-</ecNumber>
    </submittedName>
</protein>
<dbReference type="Proteomes" id="UP000289184">
    <property type="component" value="Unassembled WGS sequence"/>
</dbReference>
<reference evidence="9 10" key="1">
    <citation type="submission" date="2018-07" db="EMBL/GenBank/DDBJ databases">
        <authorList>
            <person name="Peeters C."/>
        </authorList>
    </citation>
    <scope>NUCLEOTIDE SEQUENCE [LARGE SCALE GENOMIC DNA]</scope>
    <source>
        <strain evidence="9 10">LMG 3411</strain>
    </source>
</reference>
<evidence type="ECO:0000256" key="3">
    <source>
        <dbReference type="ARBA" id="ARBA00022723"/>
    </source>
</evidence>
<keyword evidence="4 9" id="KW-0560">Oxidoreductase</keyword>
<dbReference type="InterPro" id="IPR017938">
    <property type="entry name" value="Riboflavin_synthase-like_b-brl"/>
</dbReference>
<sequence>MSNEFLLSLRVRAISEEARGILAYEFVSNDGCPLPAFTAGAHISLVLPDSMRRSYSLTNSQRERHRYVVAVNLDPRSRGGSRYLHERVRVGDILPAVAPSNAFALVENARQSVFIAGGIGITPIRAMIRRLNDLGKHWSLHYCARTPSAAAFTAEFEGDERVRFYFDQAEPADRLDIEGLVGNLPPHAHIYCCGPASMLDAFLAAASRLPAERVHYERFAATEAPSRAGGYTVTLARSGRSLQVPAGRTILQVLQEAGLDPAFSCGQGVCGSCETGVLAGRPDHRDQVLSENERAAGRSMMICCSGCLDDNLVLDL</sequence>
<keyword evidence="9" id="KW-0223">Dioxygenase</keyword>
<accession>A0A446C927</accession>
<dbReference type="InterPro" id="IPR006058">
    <property type="entry name" value="2Fe2S_fd_BS"/>
</dbReference>
<dbReference type="AlphaFoldDB" id="A0A446C927"/>
<dbReference type="PRINTS" id="PR00409">
    <property type="entry name" value="PHDIOXRDTASE"/>
</dbReference>
<dbReference type="PROSITE" id="PS00197">
    <property type="entry name" value="2FE2S_FER_1"/>
    <property type="match status" value="1"/>
</dbReference>
<dbReference type="Gene3D" id="2.40.30.10">
    <property type="entry name" value="Translation factors"/>
    <property type="match status" value="1"/>
</dbReference>
<evidence type="ECO:0000256" key="1">
    <source>
        <dbReference type="ARBA" id="ARBA00022630"/>
    </source>
</evidence>
<evidence type="ECO:0000256" key="2">
    <source>
        <dbReference type="ARBA" id="ARBA00022714"/>
    </source>
</evidence>
<dbReference type="EMBL" id="UFQB01000005">
    <property type="protein sequence ID" value="SSW64432.1"/>
    <property type="molecule type" value="Genomic_DNA"/>
</dbReference>
<dbReference type="SUPFAM" id="SSF54292">
    <property type="entry name" value="2Fe-2S ferredoxin-like"/>
    <property type="match status" value="1"/>
</dbReference>
<dbReference type="GO" id="GO:0046872">
    <property type="term" value="F:metal ion binding"/>
    <property type="evidence" value="ECO:0007669"/>
    <property type="project" value="UniProtKB-KW"/>
</dbReference>
<dbReference type="PANTHER" id="PTHR47354:SF1">
    <property type="entry name" value="CARNITINE MONOOXYGENASE REDUCTASE SUBUNIT"/>
    <property type="match status" value="1"/>
</dbReference>
<evidence type="ECO:0000259" key="7">
    <source>
        <dbReference type="PROSITE" id="PS51085"/>
    </source>
</evidence>
<gene>
    <name evidence="9" type="primary">pobB_1</name>
    <name evidence="9" type="ORF">AGI3411_01530</name>
</gene>
<keyword evidence="6" id="KW-0411">Iron-sulfur</keyword>
<name>A0A446C927_9BURK</name>
<evidence type="ECO:0000259" key="8">
    <source>
        <dbReference type="PROSITE" id="PS51384"/>
    </source>
</evidence>